<gene>
    <name evidence="1" type="ORF">EGA29_19825</name>
</gene>
<evidence type="ECO:0000313" key="2">
    <source>
        <dbReference type="Proteomes" id="UP000271222"/>
    </source>
</evidence>
<comment type="caution">
    <text evidence="1">The sequence shown here is derived from an EMBL/GenBank/DDBJ whole genome shotgun (WGS) entry which is preliminary data.</text>
</comment>
<dbReference type="EMBL" id="RJTL01000038">
    <property type="protein sequence ID" value="RNM03024.1"/>
    <property type="molecule type" value="Genomic_DNA"/>
</dbReference>
<proteinExistence type="predicted"/>
<reference evidence="1 2" key="1">
    <citation type="submission" date="2018-10" db="EMBL/GenBank/DDBJ databases">
        <title>Draft Genome Sequence of Ralstonia pseudosolanacearum (R. solanacearum phylotype I) Strain Tg03 Isolated from Luffa cylindrica in China.</title>
        <authorList>
            <person name="Yuan G.-Q."/>
            <person name="Li Q.-Q."/>
            <person name="Zhang Y.-W."/>
        </authorList>
    </citation>
    <scope>NUCLEOTIDE SEQUENCE [LARGE SCALE GENOMIC DNA]</scope>
    <source>
        <strain evidence="1 2">Tg03</strain>
    </source>
</reference>
<evidence type="ECO:0000313" key="1">
    <source>
        <dbReference type="EMBL" id="RNM03024.1"/>
    </source>
</evidence>
<dbReference type="RefSeq" id="WP_123203741.1">
    <property type="nucleotide sequence ID" value="NZ_RJTL01000038.1"/>
</dbReference>
<dbReference type="AlphaFoldDB" id="A0A454TLP4"/>
<name>A0A454TLP4_9RALS</name>
<protein>
    <submittedName>
        <fullName evidence="1">DUF1173 domain-containing protein</fullName>
    </submittedName>
</protein>
<dbReference type="InterPro" id="IPR009553">
    <property type="entry name" value="DUF1173"/>
</dbReference>
<organism evidence="1 2">
    <name type="scientific">Ralstonia pseudosolanacearum</name>
    <dbReference type="NCBI Taxonomy" id="1310165"/>
    <lineage>
        <taxon>Bacteria</taxon>
        <taxon>Pseudomonadati</taxon>
        <taxon>Pseudomonadota</taxon>
        <taxon>Betaproteobacteria</taxon>
        <taxon>Burkholderiales</taxon>
        <taxon>Burkholderiaceae</taxon>
        <taxon>Ralstonia</taxon>
        <taxon>Ralstonia solanacearum species complex</taxon>
    </lineage>
</organism>
<sequence length="411" mass="45574">MRQYSIDGNLYAEDDNRLQAVLARIHTSKSRPLCLCARPGVPMYVSKVAGHYVIKRMPDSGADHSADCDSYDPPAQLSGLGEVLGHAIKEDVEDGTTVLKLAFALNKIAGRAPPSASDSEQGSITADSTKLTIRSLLHYLWDQSHLTHWNPGMLGRRSWATVHKYISRAAQDKVTKGMDLPSRLYVPEPWYVDRKDDIAQRRSALLAQAATSDRSGQKLFIVVGEVKEVVAARYGRKMVLKQVPDFFFMLSDELNKKLKVFQSEFSLWTAFDEIHLMTIATFSVDSAGLAQVEEMALMVTNEHWIPFASVDEKNLIESLITNGRRFVKGLRYNMPSSRPLASVVLSDTEPKQTAVYLVPASASDDYMTALGDLTADFKFEHVQWLGGDRMPDLPRSARAAPLHSTGLESAG</sequence>
<dbReference type="Proteomes" id="UP000271222">
    <property type="component" value="Unassembled WGS sequence"/>
</dbReference>
<dbReference type="Pfam" id="PF06666">
    <property type="entry name" value="DUF1173"/>
    <property type="match status" value="1"/>
</dbReference>
<dbReference type="OrthoDB" id="5572968at2"/>
<accession>A0A454TLP4</accession>